<proteinExistence type="inferred from homology"/>
<evidence type="ECO:0000313" key="5">
    <source>
        <dbReference type="WBParaSite" id="TREG1_122260.2"/>
    </source>
</evidence>
<evidence type="ECO:0000313" key="4">
    <source>
        <dbReference type="Proteomes" id="UP000050795"/>
    </source>
</evidence>
<dbReference type="GO" id="GO:0005544">
    <property type="term" value="F:calcium-dependent phospholipid binding"/>
    <property type="evidence" value="ECO:0007669"/>
    <property type="project" value="InterPro"/>
</dbReference>
<dbReference type="Pfam" id="PF00191">
    <property type="entry name" value="Annexin"/>
    <property type="match status" value="1"/>
</dbReference>
<name>A0AA85J0Y6_TRIRE</name>
<keyword evidence="4" id="KW-1185">Reference proteome</keyword>
<dbReference type="WBParaSite" id="TREG1_122260.2">
    <property type="protein sequence ID" value="TREG1_122260.2"/>
    <property type="gene ID" value="TREG1_122260"/>
</dbReference>
<dbReference type="WBParaSite" id="TREG1_122260.3">
    <property type="protein sequence ID" value="TREG1_122260.3"/>
    <property type="gene ID" value="TREG1_122260"/>
</dbReference>
<comment type="similarity">
    <text evidence="1">Belongs to the annexin family.</text>
</comment>
<dbReference type="GO" id="GO:0005737">
    <property type="term" value="C:cytoplasm"/>
    <property type="evidence" value="ECO:0007669"/>
    <property type="project" value="TreeGrafter"/>
</dbReference>
<organism evidence="4 7">
    <name type="scientific">Trichobilharzia regenti</name>
    <name type="common">Nasal bird schistosome</name>
    <dbReference type="NCBI Taxonomy" id="157069"/>
    <lineage>
        <taxon>Eukaryota</taxon>
        <taxon>Metazoa</taxon>
        <taxon>Spiralia</taxon>
        <taxon>Lophotrochozoa</taxon>
        <taxon>Platyhelminthes</taxon>
        <taxon>Trematoda</taxon>
        <taxon>Digenea</taxon>
        <taxon>Strigeidida</taxon>
        <taxon>Schistosomatoidea</taxon>
        <taxon>Schistosomatidae</taxon>
        <taxon>Trichobilharzia</taxon>
    </lineage>
</organism>
<sequence>MEVYLNKFKKSLADEIIGVNPEQLKLLLKDLLTNLPILIADELFAALSSADLKTLTSHLIDFWGNEFSYVEKAYKTNYKESFWKRVENKFGNSVRNLLACVVDTRRTEVKQDSPIKGRGGKPMVVYASTVKLFNQLKGIINQQNDDAGQQLSQLFCHTDPFQLELVTKLYNETHDKHVKEYILQETSGGLRDVLTEIYDYSVDKPMYFASIFHNELNKTKPNELKIQRLLILRSEIDLHSINESYKRMYGVSLSNDIKQKFTDQYGEALQSILMKREISNIFQHSIEILI</sequence>
<keyword evidence="3" id="KW-0041">Annexin</keyword>
<evidence type="ECO:0000313" key="7">
    <source>
        <dbReference type="WBParaSite" id="TREG1_122260.5"/>
    </source>
</evidence>
<dbReference type="WBParaSite" id="TREG1_122260.4">
    <property type="protein sequence ID" value="TREG1_122260.4"/>
    <property type="gene ID" value="TREG1_122260"/>
</dbReference>
<dbReference type="GO" id="GO:0005509">
    <property type="term" value="F:calcium ion binding"/>
    <property type="evidence" value="ECO:0007669"/>
    <property type="project" value="InterPro"/>
</dbReference>
<dbReference type="GO" id="GO:0001786">
    <property type="term" value="F:phosphatidylserine binding"/>
    <property type="evidence" value="ECO:0007669"/>
    <property type="project" value="TreeGrafter"/>
</dbReference>
<dbReference type="AlphaFoldDB" id="A0AA85J0Y6"/>
<dbReference type="SMART" id="SM00335">
    <property type="entry name" value="ANX"/>
    <property type="match status" value="1"/>
</dbReference>
<dbReference type="PROSITE" id="PS51897">
    <property type="entry name" value="ANNEXIN_2"/>
    <property type="match status" value="1"/>
</dbReference>
<evidence type="ECO:0000256" key="1">
    <source>
        <dbReference type="ARBA" id="ARBA00007831"/>
    </source>
</evidence>
<dbReference type="SUPFAM" id="SSF47874">
    <property type="entry name" value="Annexin"/>
    <property type="match status" value="1"/>
</dbReference>
<dbReference type="Gene3D" id="1.10.220.10">
    <property type="entry name" value="Annexin"/>
    <property type="match status" value="1"/>
</dbReference>
<evidence type="ECO:0000313" key="6">
    <source>
        <dbReference type="WBParaSite" id="TREG1_122260.3"/>
    </source>
</evidence>
<evidence type="ECO:0000256" key="3">
    <source>
        <dbReference type="ARBA" id="ARBA00023216"/>
    </source>
</evidence>
<protein>
    <recommendedName>
        <fullName evidence="8">Annexin</fullName>
    </recommendedName>
</protein>
<dbReference type="PANTHER" id="PTHR10502:SF102">
    <property type="entry name" value="ANNEXIN B11"/>
    <property type="match status" value="1"/>
</dbReference>
<dbReference type="InterPro" id="IPR018502">
    <property type="entry name" value="Annexin_repeat"/>
</dbReference>
<dbReference type="WBParaSite" id="TREG1_122260.5">
    <property type="protein sequence ID" value="TREG1_122260.5"/>
    <property type="gene ID" value="TREG1_122260"/>
</dbReference>
<reference evidence="4" key="1">
    <citation type="submission" date="2022-06" db="EMBL/GenBank/DDBJ databases">
        <authorList>
            <person name="Berger JAMES D."/>
            <person name="Berger JAMES D."/>
        </authorList>
    </citation>
    <scope>NUCLEOTIDE SEQUENCE [LARGE SCALE GENOMIC DNA]</scope>
</reference>
<evidence type="ECO:0008006" key="8">
    <source>
        <dbReference type="Google" id="ProtNLM"/>
    </source>
</evidence>
<dbReference type="Proteomes" id="UP000050795">
    <property type="component" value="Unassembled WGS sequence"/>
</dbReference>
<evidence type="ECO:0000256" key="2">
    <source>
        <dbReference type="ARBA" id="ARBA00022737"/>
    </source>
</evidence>
<reference evidence="5 6" key="2">
    <citation type="submission" date="2023-11" db="UniProtKB">
        <authorList>
            <consortium name="WormBaseParasite"/>
        </authorList>
    </citation>
    <scope>IDENTIFICATION</scope>
</reference>
<dbReference type="PANTHER" id="PTHR10502">
    <property type="entry name" value="ANNEXIN"/>
    <property type="match status" value="1"/>
</dbReference>
<dbReference type="GO" id="GO:0005886">
    <property type="term" value="C:plasma membrane"/>
    <property type="evidence" value="ECO:0007669"/>
    <property type="project" value="TreeGrafter"/>
</dbReference>
<accession>A0AA85J0Y6</accession>
<keyword evidence="2" id="KW-0677">Repeat</keyword>
<dbReference type="InterPro" id="IPR037104">
    <property type="entry name" value="Annexin_sf"/>
</dbReference>